<gene>
    <name evidence="2" type="ORF">BN1051_01093</name>
</gene>
<dbReference type="SUPFAM" id="SSF82185">
    <property type="entry name" value="Histone H3 K4-specific methyltransferase SET7/9 N-terminal domain"/>
    <property type="match status" value="1"/>
</dbReference>
<organism evidence="2">
    <name type="scientific">Arthrobacter saudimassiliensis</name>
    <dbReference type="NCBI Taxonomy" id="1461584"/>
    <lineage>
        <taxon>Bacteria</taxon>
        <taxon>Bacillati</taxon>
        <taxon>Actinomycetota</taxon>
        <taxon>Actinomycetes</taxon>
        <taxon>Micrococcales</taxon>
        <taxon>Micrococcaceae</taxon>
        <taxon>Arthrobacter</taxon>
    </lineage>
</organism>
<protein>
    <submittedName>
        <fullName evidence="2">MORN repeat variant</fullName>
    </submittedName>
</protein>
<name>A0A078MNA6_9MICC</name>
<dbReference type="PATRIC" id="fig|1461584.3.peg.1084"/>
<feature type="region of interest" description="Disordered" evidence="1">
    <location>
        <begin position="1"/>
        <end position="38"/>
    </location>
</feature>
<evidence type="ECO:0000256" key="1">
    <source>
        <dbReference type="SAM" id="MobiDB-lite"/>
    </source>
</evidence>
<proteinExistence type="predicted"/>
<dbReference type="Pfam" id="PF07661">
    <property type="entry name" value="MORN_2"/>
    <property type="match status" value="3"/>
</dbReference>
<dbReference type="EMBL" id="LN483070">
    <property type="protein sequence ID" value="CEA07770.1"/>
    <property type="molecule type" value="Genomic_DNA"/>
</dbReference>
<reference evidence="2" key="1">
    <citation type="submission" date="2014-07" db="EMBL/GenBank/DDBJ databases">
        <authorList>
            <person name="Urmite Genomes Urmite Genomes"/>
        </authorList>
    </citation>
    <scope>NUCLEOTIDE SEQUENCE</scope>
    <source>
        <strain evidence="2">11W110_air</strain>
    </source>
</reference>
<sequence length="151" mass="16668">MTGSADTAPLPQTPDALDTQGRRQGPWTDPDPHGGVMVGDYVDGRREGTWRHYAADGRLRSEGPFRDGELDGDWTWYRANGELMQRGGFRRGRKSGVWERWTAAGRRLDSGAYDGDRKVGDWQTFHPDGTVKAVRHHKPAAGQAAPENPAG</sequence>
<dbReference type="Gene3D" id="2.20.110.10">
    <property type="entry name" value="Histone H3 K4-specific methyltransferase SET7/9 N-terminal domain"/>
    <property type="match status" value="1"/>
</dbReference>
<accession>A0A078MNA6</accession>
<dbReference type="InterPro" id="IPR011652">
    <property type="entry name" value="MORN_2"/>
</dbReference>
<dbReference type="AlphaFoldDB" id="A0A078MNA6"/>
<evidence type="ECO:0000313" key="2">
    <source>
        <dbReference type="EMBL" id="CEA07770.1"/>
    </source>
</evidence>
<dbReference type="Gene3D" id="3.90.930.1">
    <property type="match status" value="1"/>
</dbReference>